<evidence type="ECO:0000313" key="1">
    <source>
        <dbReference type="EMBL" id="KAK0482811.1"/>
    </source>
</evidence>
<dbReference type="AlphaFoldDB" id="A0AA39PFH6"/>
<sequence length="230" mass="25881">MRSDDPEDDSQLETDIQLVENSTAYFSRRQGKSTRGTMSIQRKYIMKGNPIYLLQVKETIHSTTKNQPNRDQVAWIPRREIDSVLLPSYQSQTKREQNPKLDKQLSLSEHSASLRPAELFTDILDDPLGQLAVVRCYQGKLKVLTLENEVHIKDVDISIPEKSILSNALLSLPNEGFALAIFHIDNHNRLQLLARDLIVGTSASGLRLQMYIANTAPAGRTPNTKDVAGF</sequence>
<proteinExistence type="predicted"/>
<accession>A0AA39PFH6</accession>
<protein>
    <submittedName>
        <fullName evidence="1">Uncharacterized protein</fullName>
    </submittedName>
</protein>
<dbReference type="Gene3D" id="2.130.10.10">
    <property type="entry name" value="YVTN repeat-like/Quinoprotein amine dehydrogenase"/>
    <property type="match status" value="1"/>
</dbReference>
<organism evidence="1 2">
    <name type="scientific">Armillaria luteobubalina</name>
    <dbReference type="NCBI Taxonomy" id="153913"/>
    <lineage>
        <taxon>Eukaryota</taxon>
        <taxon>Fungi</taxon>
        <taxon>Dikarya</taxon>
        <taxon>Basidiomycota</taxon>
        <taxon>Agaricomycotina</taxon>
        <taxon>Agaricomycetes</taxon>
        <taxon>Agaricomycetidae</taxon>
        <taxon>Agaricales</taxon>
        <taxon>Marasmiineae</taxon>
        <taxon>Physalacriaceae</taxon>
        <taxon>Armillaria</taxon>
    </lineage>
</organism>
<reference evidence="1" key="1">
    <citation type="submission" date="2023-06" db="EMBL/GenBank/DDBJ databases">
        <authorList>
            <consortium name="Lawrence Berkeley National Laboratory"/>
            <person name="Ahrendt S."/>
            <person name="Sahu N."/>
            <person name="Indic B."/>
            <person name="Wong-Bajracharya J."/>
            <person name="Merenyi Z."/>
            <person name="Ke H.-M."/>
            <person name="Monk M."/>
            <person name="Kocsube S."/>
            <person name="Drula E."/>
            <person name="Lipzen A."/>
            <person name="Balint B."/>
            <person name="Henrissat B."/>
            <person name="Andreopoulos B."/>
            <person name="Martin F.M."/>
            <person name="Harder C.B."/>
            <person name="Rigling D."/>
            <person name="Ford K.L."/>
            <person name="Foster G.D."/>
            <person name="Pangilinan J."/>
            <person name="Papanicolaou A."/>
            <person name="Barry K."/>
            <person name="LaButti K."/>
            <person name="Viragh M."/>
            <person name="Koriabine M."/>
            <person name="Yan M."/>
            <person name="Riley R."/>
            <person name="Champramary S."/>
            <person name="Plett K.L."/>
            <person name="Tsai I.J."/>
            <person name="Slot J."/>
            <person name="Sipos G."/>
            <person name="Plett J."/>
            <person name="Nagy L.G."/>
            <person name="Grigoriev I.V."/>
        </authorList>
    </citation>
    <scope>NUCLEOTIDE SEQUENCE</scope>
    <source>
        <strain evidence="1">HWK02</strain>
    </source>
</reference>
<keyword evidence="2" id="KW-1185">Reference proteome</keyword>
<dbReference type="Proteomes" id="UP001175228">
    <property type="component" value="Unassembled WGS sequence"/>
</dbReference>
<dbReference type="EMBL" id="JAUEPU010000066">
    <property type="protein sequence ID" value="KAK0482811.1"/>
    <property type="molecule type" value="Genomic_DNA"/>
</dbReference>
<evidence type="ECO:0000313" key="2">
    <source>
        <dbReference type="Proteomes" id="UP001175228"/>
    </source>
</evidence>
<comment type="caution">
    <text evidence="1">The sequence shown here is derived from an EMBL/GenBank/DDBJ whole genome shotgun (WGS) entry which is preliminary data.</text>
</comment>
<gene>
    <name evidence="1" type="ORF">EDD18DRAFT_1433250</name>
</gene>
<name>A0AA39PFH6_9AGAR</name>
<dbReference type="InterPro" id="IPR015943">
    <property type="entry name" value="WD40/YVTN_repeat-like_dom_sf"/>
</dbReference>